<name>A0AAW1QHR4_9CHLO</name>
<keyword evidence="4" id="KW-1185">Reference proteome</keyword>
<keyword evidence="2" id="KW-1133">Transmembrane helix</keyword>
<organism evidence="3 4">
    <name type="scientific">Elliptochloris bilobata</name>
    <dbReference type="NCBI Taxonomy" id="381761"/>
    <lineage>
        <taxon>Eukaryota</taxon>
        <taxon>Viridiplantae</taxon>
        <taxon>Chlorophyta</taxon>
        <taxon>core chlorophytes</taxon>
        <taxon>Trebouxiophyceae</taxon>
        <taxon>Trebouxiophyceae incertae sedis</taxon>
        <taxon>Elliptochloris clade</taxon>
        <taxon>Elliptochloris</taxon>
    </lineage>
</organism>
<gene>
    <name evidence="3" type="ORF">WJX81_005979</name>
</gene>
<feature type="region of interest" description="Disordered" evidence="1">
    <location>
        <begin position="74"/>
        <end position="134"/>
    </location>
</feature>
<reference evidence="3 4" key="1">
    <citation type="journal article" date="2024" name="Nat. Commun.">
        <title>Phylogenomics reveals the evolutionary origins of lichenization in chlorophyte algae.</title>
        <authorList>
            <person name="Puginier C."/>
            <person name="Libourel C."/>
            <person name="Otte J."/>
            <person name="Skaloud P."/>
            <person name="Haon M."/>
            <person name="Grisel S."/>
            <person name="Petersen M."/>
            <person name="Berrin J.G."/>
            <person name="Delaux P.M."/>
            <person name="Dal Grande F."/>
            <person name="Keller J."/>
        </authorList>
    </citation>
    <scope>NUCLEOTIDE SEQUENCE [LARGE SCALE GENOMIC DNA]</scope>
    <source>
        <strain evidence="3 4">SAG 245.80</strain>
    </source>
</reference>
<evidence type="ECO:0000313" key="4">
    <source>
        <dbReference type="Proteomes" id="UP001445335"/>
    </source>
</evidence>
<protein>
    <submittedName>
        <fullName evidence="3">Uncharacterized protein</fullName>
    </submittedName>
</protein>
<sequence length="134" mass="13826">MGSGAPAPSGQAAEAAAAPPPQALPTHTRLLYGGLVLGGALAFLPGMGLLYMAWAGLHIAAGVANLIGKGLVAGAAQKRRGPKRPGHRGGRRERRSARGHPFMGDPEGLYPESHRGDVESEEEEINHVPGLEPC</sequence>
<proteinExistence type="predicted"/>
<keyword evidence="2" id="KW-0812">Transmembrane</keyword>
<dbReference type="Proteomes" id="UP001445335">
    <property type="component" value="Unassembled WGS sequence"/>
</dbReference>
<evidence type="ECO:0000313" key="3">
    <source>
        <dbReference type="EMBL" id="KAK9820996.1"/>
    </source>
</evidence>
<feature type="compositionally biased region" description="Basic residues" evidence="1">
    <location>
        <begin position="77"/>
        <end position="98"/>
    </location>
</feature>
<comment type="caution">
    <text evidence="3">The sequence shown here is derived from an EMBL/GenBank/DDBJ whole genome shotgun (WGS) entry which is preliminary data.</text>
</comment>
<keyword evidence="2" id="KW-0472">Membrane</keyword>
<dbReference type="EMBL" id="JALJOU010000109">
    <property type="protein sequence ID" value="KAK9820996.1"/>
    <property type="molecule type" value="Genomic_DNA"/>
</dbReference>
<dbReference type="AlphaFoldDB" id="A0AAW1QHR4"/>
<feature type="compositionally biased region" description="Low complexity" evidence="1">
    <location>
        <begin position="1"/>
        <end position="17"/>
    </location>
</feature>
<feature type="region of interest" description="Disordered" evidence="1">
    <location>
        <begin position="1"/>
        <end position="21"/>
    </location>
</feature>
<accession>A0AAW1QHR4</accession>
<feature type="transmembrane region" description="Helical" evidence="2">
    <location>
        <begin position="30"/>
        <end position="51"/>
    </location>
</feature>
<evidence type="ECO:0000256" key="1">
    <source>
        <dbReference type="SAM" id="MobiDB-lite"/>
    </source>
</evidence>
<evidence type="ECO:0000256" key="2">
    <source>
        <dbReference type="SAM" id="Phobius"/>
    </source>
</evidence>